<keyword evidence="2" id="KW-1185">Reference proteome</keyword>
<sequence>MFKRKRHSPLFGKVIAITGAARGIGLTTARLLREQGAQVDMGSFLAGNTRILDKLDKGAHAAYDARIHALSKNAR</sequence>
<organism evidence="1 2">
    <name type="scientific">Limnobacter humi</name>
    <dbReference type="NCBI Taxonomy" id="1778671"/>
    <lineage>
        <taxon>Bacteria</taxon>
        <taxon>Pseudomonadati</taxon>
        <taxon>Pseudomonadota</taxon>
        <taxon>Betaproteobacteria</taxon>
        <taxon>Burkholderiales</taxon>
        <taxon>Burkholderiaceae</taxon>
        <taxon>Limnobacter</taxon>
    </lineage>
</organism>
<dbReference type="SUPFAM" id="SSF51735">
    <property type="entry name" value="NAD(P)-binding Rossmann-fold domains"/>
    <property type="match status" value="1"/>
</dbReference>
<dbReference type="Gene3D" id="3.40.50.720">
    <property type="entry name" value="NAD(P)-binding Rossmann-like Domain"/>
    <property type="match status" value="1"/>
</dbReference>
<dbReference type="EMBL" id="JANIGO010000002">
    <property type="protein sequence ID" value="MCQ8896149.1"/>
    <property type="molecule type" value="Genomic_DNA"/>
</dbReference>
<evidence type="ECO:0000313" key="1">
    <source>
        <dbReference type="EMBL" id="MCQ8896149.1"/>
    </source>
</evidence>
<evidence type="ECO:0000313" key="2">
    <source>
        <dbReference type="Proteomes" id="UP001204142"/>
    </source>
</evidence>
<reference evidence="1 2" key="1">
    <citation type="submission" date="2022-07" db="EMBL/GenBank/DDBJ databases">
        <authorList>
            <person name="Xamxidin M."/>
            <person name="Wu M."/>
        </authorList>
    </citation>
    <scope>NUCLEOTIDE SEQUENCE [LARGE SCALE GENOMIC DNA]</scope>
    <source>
        <strain evidence="1 2">NBRC 111650</strain>
    </source>
</reference>
<evidence type="ECO:0008006" key="3">
    <source>
        <dbReference type="Google" id="ProtNLM"/>
    </source>
</evidence>
<dbReference type="Proteomes" id="UP001204142">
    <property type="component" value="Unassembled WGS sequence"/>
</dbReference>
<accession>A0ABT1WF81</accession>
<proteinExistence type="predicted"/>
<dbReference type="InterPro" id="IPR036291">
    <property type="entry name" value="NAD(P)-bd_dom_sf"/>
</dbReference>
<gene>
    <name evidence="1" type="ORF">NQT62_06820</name>
</gene>
<name>A0ABT1WF81_9BURK</name>
<protein>
    <recommendedName>
        <fullName evidence="3">SDR family NAD(P)-dependent oxidoreductase</fullName>
    </recommendedName>
</protein>
<comment type="caution">
    <text evidence="1">The sequence shown here is derived from an EMBL/GenBank/DDBJ whole genome shotgun (WGS) entry which is preliminary data.</text>
</comment>
<dbReference type="RefSeq" id="WP_256763909.1">
    <property type="nucleotide sequence ID" value="NZ_JANIGO010000002.1"/>
</dbReference>